<sequence>MINMTLKATAGVLLALTLSACGSVPQTQRSDYRLPILNQATERFCPASARQVVVSDLMLSDGILLQRSETRIHAARNHRWSGSLEQQLQQSAQRVLNQPHCDGQLVITVMDFYGDNQGHAVVSGHWHYQQGEQQLSGSFHQRQALQQDGYDALVSALNRAWSKTLSDIKSAIPN</sequence>
<proteinExistence type="predicted"/>
<feature type="signal peptide" evidence="1">
    <location>
        <begin position="1"/>
        <end position="22"/>
    </location>
</feature>
<keyword evidence="4" id="KW-1185">Reference proteome</keyword>
<keyword evidence="1" id="KW-0732">Signal</keyword>
<dbReference type="EMBL" id="PIPS01000001">
    <property type="protein sequence ID" value="RUO44927.1"/>
    <property type="molecule type" value="Genomic_DNA"/>
</dbReference>
<comment type="caution">
    <text evidence="3">The sequence shown here is derived from an EMBL/GenBank/DDBJ whole genome shotgun (WGS) entry which is preliminary data.</text>
</comment>
<dbReference type="InterPro" id="IPR005586">
    <property type="entry name" value="ABC_trans_aux"/>
</dbReference>
<protein>
    <recommendedName>
        <fullName evidence="2">ABC-type transport auxiliary lipoprotein component domain-containing protein</fullName>
    </recommendedName>
</protein>
<evidence type="ECO:0000313" key="4">
    <source>
        <dbReference type="Proteomes" id="UP000286680"/>
    </source>
</evidence>
<name>A0AA94JDL5_9GAMM</name>
<dbReference type="RefSeq" id="WP_105305923.1">
    <property type="nucleotide sequence ID" value="NZ_PIPS01000001.1"/>
</dbReference>
<evidence type="ECO:0000256" key="1">
    <source>
        <dbReference type="SAM" id="SignalP"/>
    </source>
</evidence>
<evidence type="ECO:0000259" key="2">
    <source>
        <dbReference type="Pfam" id="PF03886"/>
    </source>
</evidence>
<dbReference type="Proteomes" id="UP000286680">
    <property type="component" value="Unassembled WGS sequence"/>
</dbReference>
<gene>
    <name evidence="3" type="ORF">CWE23_02550</name>
</gene>
<feature type="chain" id="PRO_5041699259" description="ABC-type transport auxiliary lipoprotein component domain-containing protein" evidence="1">
    <location>
        <begin position="23"/>
        <end position="174"/>
    </location>
</feature>
<dbReference type="Pfam" id="PF03886">
    <property type="entry name" value="ABC_trans_aux"/>
    <property type="match status" value="1"/>
</dbReference>
<dbReference type="AlphaFoldDB" id="A0AA94JDL5"/>
<reference evidence="4" key="1">
    <citation type="journal article" date="2018" name="Front. Microbiol.">
        <title>Genome-Based Analysis Reveals the Taxonomy and Diversity of the Family Idiomarinaceae.</title>
        <authorList>
            <person name="Liu Y."/>
            <person name="Lai Q."/>
            <person name="Shao Z."/>
        </authorList>
    </citation>
    <scope>NUCLEOTIDE SEQUENCE [LARGE SCALE GENOMIC DNA]</scope>
    <source>
        <strain evidence="4">SN-14</strain>
    </source>
</reference>
<dbReference type="SUPFAM" id="SSF159594">
    <property type="entry name" value="XCC0632-like"/>
    <property type="match status" value="1"/>
</dbReference>
<evidence type="ECO:0000313" key="3">
    <source>
        <dbReference type="EMBL" id="RUO44927.1"/>
    </source>
</evidence>
<feature type="domain" description="ABC-type transport auxiliary lipoprotein component" evidence="2">
    <location>
        <begin position="50"/>
        <end position="168"/>
    </location>
</feature>
<organism evidence="3 4">
    <name type="scientific">Idiomarina aquatica</name>
    <dbReference type="NCBI Taxonomy" id="1327752"/>
    <lineage>
        <taxon>Bacteria</taxon>
        <taxon>Pseudomonadati</taxon>
        <taxon>Pseudomonadota</taxon>
        <taxon>Gammaproteobacteria</taxon>
        <taxon>Alteromonadales</taxon>
        <taxon>Idiomarinaceae</taxon>
        <taxon>Idiomarina</taxon>
    </lineage>
</organism>
<dbReference type="Gene3D" id="3.40.50.10610">
    <property type="entry name" value="ABC-type transport auxiliary lipoprotein component"/>
    <property type="match status" value="1"/>
</dbReference>
<dbReference type="PROSITE" id="PS51257">
    <property type="entry name" value="PROKAR_LIPOPROTEIN"/>
    <property type="match status" value="1"/>
</dbReference>
<accession>A0AA94JDL5</accession>